<proteinExistence type="predicted"/>
<dbReference type="InterPro" id="IPR025161">
    <property type="entry name" value="IS402-like_dom"/>
</dbReference>
<evidence type="ECO:0000313" key="2">
    <source>
        <dbReference type="EMBL" id="TYC52226.1"/>
    </source>
</evidence>
<accession>A0A6C2CEZ2</accession>
<reference evidence="2 3" key="1">
    <citation type="submission" date="2019-01" db="EMBL/GenBank/DDBJ databases">
        <title>Zoogloea oleivorans genome sequencing and assembly.</title>
        <authorList>
            <person name="Tancsics A."/>
            <person name="Farkas M."/>
            <person name="Kriszt B."/>
            <person name="Maroti G."/>
            <person name="Horvath B."/>
        </authorList>
    </citation>
    <scope>NUCLEOTIDE SEQUENCE [LARGE SCALE GENOMIC DNA]</scope>
    <source>
        <strain evidence="2 3">Buc</strain>
    </source>
</reference>
<keyword evidence="3" id="KW-1185">Reference proteome</keyword>
<protein>
    <submittedName>
        <fullName evidence="2">Transposase</fullName>
    </submittedName>
</protein>
<organism evidence="2 3">
    <name type="scientific">Zoogloea oleivorans</name>
    <dbReference type="NCBI Taxonomy" id="1552750"/>
    <lineage>
        <taxon>Bacteria</taxon>
        <taxon>Pseudomonadati</taxon>
        <taxon>Pseudomonadota</taxon>
        <taxon>Betaproteobacteria</taxon>
        <taxon>Rhodocyclales</taxon>
        <taxon>Zoogloeaceae</taxon>
        <taxon>Zoogloea</taxon>
    </lineage>
</organism>
<dbReference type="EMBL" id="SDKK01000034">
    <property type="protein sequence ID" value="TYC52226.1"/>
    <property type="molecule type" value="Genomic_DNA"/>
</dbReference>
<dbReference type="Proteomes" id="UP000389128">
    <property type="component" value="Unassembled WGS sequence"/>
</dbReference>
<gene>
    <name evidence="2" type="ORF">ETQ85_23095</name>
</gene>
<evidence type="ECO:0000259" key="1">
    <source>
        <dbReference type="Pfam" id="PF13340"/>
    </source>
</evidence>
<name>A0A6C2CEZ2_9RHOO</name>
<feature type="domain" description="Insertion element IS402-like" evidence="1">
    <location>
        <begin position="6"/>
        <end position="48"/>
    </location>
</feature>
<dbReference type="Pfam" id="PF13340">
    <property type="entry name" value="DUF4096"/>
    <property type="match status" value="1"/>
</dbReference>
<comment type="caution">
    <text evidence="2">The sequence shown here is derived from an EMBL/GenBank/DDBJ whole genome shotgun (WGS) entry which is preliminary data.</text>
</comment>
<dbReference type="OrthoDB" id="1551210at2"/>
<sequence>MVRVCLRDDQYERIAGWLPGKASDPGHTAADNRLFVEAVLWVARTGTQSELRGIRPYS</sequence>
<evidence type="ECO:0000313" key="3">
    <source>
        <dbReference type="Proteomes" id="UP000389128"/>
    </source>
</evidence>
<dbReference type="AlphaFoldDB" id="A0A6C2CEZ2"/>